<dbReference type="STRING" id="1545044.SAMN05444276_10365"/>
<feature type="compositionally biased region" description="Gly residues" evidence="1">
    <location>
        <begin position="522"/>
        <end position="533"/>
    </location>
</feature>
<dbReference type="Proteomes" id="UP000182944">
    <property type="component" value="Unassembled WGS sequence"/>
</dbReference>
<dbReference type="Pfam" id="PF07584">
    <property type="entry name" value="BatA"/>
    <property type="match status" value="1"/>
</dbReference>
<reference evidence="5" key="1">
    <citation type="submission" date="2016-10" db="EMBL/GenBank/DDBJ databases">
        <authorList>
            <person name="Varghese N."/>
            <person name="Submissions S."/>
        </authorList>
    </citation>
    <scope>NUCLEOTIDE SEQUENCE [LARGE SCALE GENOMIC DNA]</scope>
    <source>
        <strain evidence="5">DSM 29303</strain>
    </source>
</reference>
<feature type="region of interest" description="Disordered" evidence="1">
    <location>
        <begin position="522"/>
        <end position="629"/>
    </location>
</feature>
<dbReference type="InterPro" id="IPR024163">
    <property type="entry name" value="Aerotolerance_reg_N"/>
</dbReference>
<keyword evidence="2" id="KW-0472">Membrane</keyword>
<protein>
    <submittedName>
        <fullName evidence="4">N-terminal double-transmembrane domain-containing protein</fullName>
    </submittedName>
</protein>
<feature type="compositionally biased region" description="Low complexity" evidence="1">
    <location>
        <begin position="536"/>
        <end position="549"/>
    </location>
</feature>
<evidence type="ECO:0000313" key="4">
    <source>
        <dbReference type="EMBL" id="SDX16318.1"/>
    </source>
</evidence>
<feature type="compositionally biased region" description="Low complexity" evidence="1">
    <location>
        <begin position="602"/>
        <end position="622"/>
    </location>
</feature>
<keyword evidence="2" id="KW-1133">Transmembrane helix</keyword>
<evidence type="ECO:0000313" key="5">
    <source>
        <dbReference type="Proteomes" id="UP000182944"/>
    </source>
</evidence>
<gene>
    <name evidence="4" type="ORF">SAMN05444276_10365</name>
</gene>
<dbReference type="NCBIfam" id="TIGR02226">
    <property type="entry name" value="two_anch"/>
    <property type="match status" value="1"/>
</dbReference>
<dbReference type="PANTHER" id="PTHR37464:SF1">
    <property type="entry name" value="BLL2463 PROTEIN"/>
    <property type="match status" value="1"/>
</dbReference>
<feature type="compositionally biased region" description="Low complexity" evidence="1">
    <location>
        <begin position="560"/>
        <end position="569"/>
    </location>
</feature>
<dbReference type="InterPro" id="IPR011933">
    <property type="entry name" value="Double_TM_dom"/>
</dbReference>
<dbReference type="EMBL" id="FNNA01000003">
    <property type="protein sequence ID" value="SDX16318.1"/>
    <property type="molecule type" value="Genomic_DNA"/>
</dbReference>
<evidence type="ECO:0000256" key="1">
    <source>
        <dbReference type="SAM" id="MobiDB-lite"/>
    </source>
</evidence>
<evidence type="ECO:0000259" key="3">
    <source>
        <dbReference type="Pfam" id="PF07584"/>
    </source>
</evidence>
<dbReference type="Gene3D" id="3.40.50.880">
    <property type="match status" value="1"/>
</dbReference>
<feature type="transmembrane region" description="Helical" evidence="2">
    <location>
        <begin position="706"/>
        <end position="729"/>
    </location>
</feature>
<dbReference type="InterPro" id="IPR029062">
    <property type="entry name" value="Class_I_gatase-like"/>
</dbReference>
<evidence type="ECO:0000256" key="2">
    <source>
        <dbReference type="SAM" id="Phobius"/>
    </source>
</evidence>
<proteinExistence type="predicted"/>
<dbReference type="AlphaFoldDB" id="A0A1H2ZH86"/>
<accession>A0A1H2ZH86</accession>
<organism evidence="4 5">
    <name type="scientific">Paracoccus sanguinis</name>
    <dbReference type="NCBI Taxonomy" id="1545044"/>
    <lineage>
        <taxon>Bacteria</taxon>
        <taxon>Pseudomonadati</taxon>
        <taxon>Pseudomonadota</taxon>
        <taxon>Alphaproteobacteria</taxon>
        <taxon>Rhodobacterales</taxon>
        <taxon>Paracoccaceae</taxon>
        <taxon>Paracoccus</taxon>
    </lineage>
</organism>
<name>A0A1H2ZH86_9RHOB</name>
<keyword evidence="5" id="KW-1185">Reference proteome</keyword>
<dbReference type="RefSeq" id="WP_074826672.1">
    <property type="nucleotide sequence ID" value="NZ_FNNA01000003.1"/>
</dbReference>
<dbReference type="OrthoDB" id="9773014at2"/>
<dbReference type="SUPFAM" id="SSF52317">
    <property type="entry name" value="Class I glutamine amidotransferase-like"/>
    <property type="match status" value="1"/>
</dbReference>
<sequence length="741" mass="74140">MMMLGPLGFAAPWLLAAGLALPVLWWMLRAVPPRPREVSFPGTALLAGLADPAPVARRTPWWLLALRLAAVATVILALAGPVWRPAAPVAGEGPLLILVDAGWGAAPGWEGAQSRARTALDQAQAKGRPVALWLADGQGGRGDGPVFAPAGDAAAALRAAAPQPWATRYPADPAAFLAAAPAGFDTLWIADGAAHPGQTPLLAALAARGAVTVVPPARPLRALATDPGPRPALRVTATAPGPLPAVLAIGPDPQGTPRPLARLTPPDATAEGDGFAATLPLDLPPELRNRVIRFALEGEASAGAVVLADDALRRRKVALVGDARATEGQALLAPLHYLREALAPATDLIEGGLSEVLPAHPDVLVLVDAPIGAQAEALSDWVAGGGMLVRFAGPRLAAMPDLAAEPLMPVRLRPGGRAAGGALSWGEPREIAPFAADGLFAGLTIPAEVRVRAQLLPEPDPELPGKVLAALSDGTPLVTRARLGEGQVLLVHSSANAEWSNLALSGLFVGMLERLVQSARAGGAGDAGEGGDAGARDAAGFAGTSGSTGRETGPEPGAKTDAAPSTATGDDADTAAPPGPLSGRGAEPGAEPGSDTTASGDPAGAPRPSGTAAPTAAPAAPGRRPEAPHWRPELVLDGFGRPQPPGPGAAPVAAADFAAGPAPGAPAGLYAARERRAALNAGGPLAPVRWPGATVESAATRPGEPLGGWLLALGALLLGADALGSAALAGTRRRRRAGVVA</sequence>
<dbReference type="CDD" id="cd03143">
    <property type="entry name" value="A4_beta-galactosidase_middle_domain"/>
    <property type="match status" value="1"/>
</dbReference>
<dbReference type="PANTHER" id="PTHR37464">
    <property type="entry name" value="BLL2463 PROTEIN"/>
    <property type="match status" value="1"/>
</dbReference>
<keyword evidence="2 4" id="KW-0812">Transmembrane</keyword>
<feature type="domain" description="Aerotolerance regulator N-terminal" evidence="3">
    <location>
        <begin position="3"/>
        <end position="81"/>
    </location>
</feature>